<name>A0A9W6P7P7_9ACTN</name>
<proteinExistence type="predicted"/>
<dbReference type="Proteomes" id="UP001165092">
    <property type="component" value="Unassembled WGS sequence"/>
</dbReference>
<gene>
    <name evidence="1" type="ORF">Nans01_29330</name>
</gene>
<dbReference type="InterPro" id="IPR009100">
    <property type="entry name" value="AcylCoA_DH/oxidase_NM_dom_sf"/>
</dbReference>
<dbReference type="RefSeq" id="WP_285760053.1">
    <property type="nucleotide sequence ID" value="NZ_BSQG01000004.1"/>
</dbReference>
<comment type="caution">
    <text evidence="1">The sequence shown here is derived from an EMBL/GenBank/DDBJ whole genome shotgun (WGS) entry which is preliminary data.</text>
</comment>
<accession>A0A9W6P7P7</accession>
<dbReference type="Gene3D" id="2.40.110.10">
    <property type="entry name" value="Butyryl-CoA Dehydrogenase, subunit A, domain 2"/>
    <property type="match status" value="1"/>
</dbReference>
<reference evidence="1" key="1">
    <citation type="submission" date="2023-02" db="EMBL/GenBank/DDBJ databases">
        <title>Nocardiopsis ansamitocini NBRC 112285.</title>
        <authorList>
            <person name="Ichikawa N."/>
            <person name="Sato H."/>
            <person name="Tonouchi N."/>
        </authorList>
    </citation>
    <scope>NUCLEOTIDE SEQUENCE</scope>
    <source>
        <strain evidence="1">NBRC 112285</strain>
    </source>
</reference>
<evidence type="ECO:0000313" key="2">
    <source>
        <dbReference type="Proteomes" id="UP001165092"/>
    </source>
</evidence>
<dbReference type="InterPro" id="IPR046373">
    <property type="entry name" value="Acyl-CoA_Oxase/DH_mid-dom_sf"/>
</dbReference>
<dbReference type="EMBL" id="BSQG01000004">
    <property type="protein sequence ID" value="GLU48582.1"/>
    <property type="molecule type" value="Genomic_DNA"/>
</dbReference>
<dbReference type="AlphaFoldDB" id="A0A9W6P7P7"/>
<keyword evidence="2" id="KW-1185">Reference proteome</keyword>
<evidence type="ECO:0000313" key="1">
    <source>
        <dbReference type="EMBL" id="GLU48582.1"/>
    </source>
</evidence>
<organism evidence="1 2">
    <name type="scientific">Nocardiopsis ansamitocini</name>
    <dbReference type="NCBI Taxonomy" id="1670832"/>
    <lineage>
        <taxon>Bacteria</taxon>
        <taxon>Bacillati</taxon>
        <taxon>Actinomycetota</taxon>
        <taxon>Actinomycetes</taxon>
        <taxon>Streptosporangiales</taxon>
        <taxon>Nocardiopsidaceae</taxon>
        <taxon>Nocardiopsis</taxon>
    </lineage>
</organism>
<sequence>MTESANSHQIAAGAGHTALPDHARTVAAALAEEIRRGGLDLPLPGKGRTWQRWERLRDLGRRDLSLARLAEGHTDAVAILDELHGPDPGPGTLWGVWAAHPPGPDLHARRDGGKWRVDGVKRFCSGARICTHGLVSALVEGEGRRLFAVLTDTVVADPRTWAACGMTASDTLTLVFDAVPAEPVGAPGDYIGRPGFHHGGIGVAACWYGGALALARPLVERAAAGRADAHALARMGAVDRDLHAAEAVLRLAAHEIDADPHDLAGGAARRTLRARAVVAATCASVLADAGSALGAGPLAADPEYARACADLPAYLSQHQNDRALETLGSLATNREKETANGHGNG</sequence>
<dbReference type="SUPFAM" id="SSF56645">
    <property type="entry name" value="Acyl-CoA dehydrogenase NM domain-like"/>
    <property type="match status" value="1"/>
</dbReference>
<protein>
    <submittedName>
        <fullName evidence="1">Acyl-CoA dehydrogenase</fullName>
    </submittedName>
</protein>
<dbReference type="GO" id="GO:0016627">
    <property type="term" value="F:oxidoreductase activity, acting on the CH-CH group of donors"/>
    <property type="evidence" value="ECO:0007669"/>
    <property type="project" value="InterPro"/>
</dbReference>